<keyword evidence="4" id="KW-1185">Reference proteome</keyword>
<gene>
    <name evidence="3" type="ORF">KDW_21600</name>
</gene>
<keyword evidence="2" id="KW-0812">Transmembrane</keyword>
<organism evidence="3 4">
    <name type="scientific">Dictyobacter vulcani</name>
    <dbReference type="NCBI Taxonomy" id="2607529"/>
    <lineage>
        <taxon>Bacteria</taxon>
        <taxon>Bacillati</taxon>
        <taxon>Chloroflexota</taxon>
        <taxon>Ktedonobacteria</taxon>
        <taxon>Ktedonobacterales</taxon>
        <taxon>Dictyobacteraceae</taxon>
        <taxon>Dictyobacter</taxon>
    </lineage>
</organism>
<keyword evidence="2" id="KW-1133">Transmembrane helix</keyword>
<feature type="compositionally biased region" description="Basic and acidic residues" evidence="1">
    <location>
        <begin position="1"/>
        <end position="29"/>
    </location>
</feature>
<evidence type="ECO:0000313" key="3">
    <source>
        <dbReference type="EMBL" id="GER87998.1"/>
    </source>
</evidence>
<dbReference type="RefSeq" id="WP_151755936.1">
    <property type="nucleotide sequence ID" value="NZ_BKZW01000001.1"/>
</dbReference>
<dbReference type="AlphaFoldDB" id="A0A5J4KF52"/>
<sequence>MLKRGNELTEELKERSSKFSHAVAERSGEVSHQVAKRSRQAQKNIADQDRSFWIALGFGFGLTAASIVTFFLDPSPLATC</sequence>
<name>A0A5J4KF52_9CHLR</name>
<reference evidence="3 4" key="1">
    <citation type="submission" date="2019-10" db="EMBL/GenBank/DDBJ databases">
        <title>Dictyobacter vulcani sp. nov., within the class Ktedonobacteria, isolated from soil of volcanic Mt. Zao.</title>
        <authorList>
            <person name="Zheng Y."/>
            <person name="Wang C.M."/>
            <person name="Sakai Y."/>
            <person name="Abe K."/>
            <person name="Yokota A."/>
            <person name="Yabe S."/>
        </authorList>
    </citation>
    <scope>NUCLEOTIDE SEQUENCE [LARGE SCALE GENOMIC DNA]</scope>
    <source>
        <strain evidence="3 4">W12</strain>
    </source>
</reference>
<feature type="transmembrane region" description="Helical" evidence="2">
    <location>
        <begin position="52"/>
        <end position="72"/>
    </location>
</feature>
<protein>
    <submittedName>
        <fullName evidence="3">Uncharacterized protein</fullName>
    </submittedName>
</protein>
<comment type="caution">
    <text evidence="3">The sequence shown here is derived from an EMBL/GenBank/DDBJ whole genome shotgun (WGS) entry which is preliminary data.</text>
</comment>
<evidence type="ECO:0000256" key="2">
    <source>
        <dbReference type="SAM" id="Phobius"/>
    </source>
</evidence>
<dbReference type="Proteomes" id="UP000326912">
    <property type="component" value="Unassembled WGS sequence"/>
</dbReference>
<feature type="region of interest" description="Disordered" evidence="1">
    <location>
        <begin position="1"/>
        <end position="36"/>
    </location>
</feature>
<keyword evidence="2" id="KW-0472">Membrane</keyword>
<dbReference type="EMBL" id="BKZW01000001">
    <property type="protein sequence ID" value="GER87998.1"/>
    <property type="molecule type" value="Genomic_DNA"/>
</dbReference>
<evidence type="ECO:0000256" key="1">
    <source>
        <dbReference type="SAM" id="MobiDB-lite"/>
    </source>
</evidence>
<proteinExistence type="predicted"/>
<evidence type="ECO:0000313" key="4">
    <source>
        <dbReference type="Proteomes" id="UP000326912"/>
    </source>
</evidence>
<accession>A0A5J4KF52</accession>